<protein>
    <submittedName>
        <fullName evidence="1">Uncharacterized protein</fullName>
    </submittedName>
</protein>
<proteinExistence type="predicted"/>
<evidence type="ECO:0000313" key="1">
    <source>
        <dbReference type="EMBL" id="GGC09457.1"/>
    </source>
</evidence>
<dbReference type="AlphaFoldDB" id="A0A916TVH1"/>
<reference evidence="1" key="2">
    <citation type="submission" date="2020-09" db="EMBL/GenBank/DDBJ databases">
        <authorList>
            <person name="Sun Q."/>
            <person name="Zhou Y."/>
        </authorList>
    </citation>
    <scope>NUCLEOTIDE SEQUENCE</scope>
    <source>
        <strain evidence="1">CGMCC 1.15095</strain>
    </source>
</reference>
<dbReference type="Proteomes" id="UP000608154">
    <property type="component" value="Unassembled WGS sequence"/>
</dbReference>
<evidence type="ECO:0000313" key="2">
    <source>
        <dbReference type="Proteomes" id="UP000608154"/>
    </source>
</evidence>
<dbReference type="EMBL" id="BMHK01000024">
    <property type="protein sequence ID" value="GGC09457.1"/>
    <property type="molecule type" value="Genomic_DNA"/>
</dbReference>
<comment type="caution">
    <text evidence="1">The sequence shown here is derived from an EMBL/GenBank/DDBJ whole genome shotgun (WGS) entry which is preliminary data.</text>
</comment>
<name>A0A916TVH1_9SPHN</name>
<accession>A0A916TVH1</accession>
<gene>
    <name evidence="1" type="ORF">GCM10011494_30140</name>
</gene>
<sequence length="83" mass="8996">MEAGLPAGELLHRLRVAGIGPRVDVGAFAIAEHDKKHGQPNAAFGMLRQVQHERGVGAKMSLPLVPSLSKDGQIRRHKTKRKA</sequence>
<organism evidence="1 2">
    <name type="scientific">Novosphingobium endophyticum</name>
    <dbReference type="NCBI Taxonomy" id="1955250"/>
    <lineage>
        <taxon>Bacteria</taxon>
        <taxon>Pseudomonadati</taxon>
        <taxon>Pseudomonadota</taxon>
        <taxon>Alphaproteobacteria</taxon>
        <taxon>Sphingomonadales</taxon>
        <taxon>Sphingomonadaceae</taxon>
        <taxon>Novosphingobium</taxon>
    </lineage>
</organism>
<keyword evidence="2" id="KW-1185">Reference proteome</keyword>
<reference evidence="1" key="1">
    <citation type="journal article" date="2014" name="Int. J. Syst. Evol. Microbiol.">
        <title>Complete genome sequence of Corynebacterium casei LMG S-19264T (=DSM 44701T), isolated from a smear-ripened cheese.</title>
        <authorList>
            <consortium name="US DOE Joint Genome Institute (JGI-PGF)"/>
            <person name="Walter F."/>
            <person name="Albersmeier A."/>
            <person name="Kalinowski J."/>
            <person name="Ruckert C."/>
        </authorList>
    </citation>
    <scope>NUCLEOTIDE SEQUENCE</scope>
    <source>
        <strain evidence="1">CGMCC 1.15095</strain>
    </source>
</reference>